<keyword evidence="1" id="KW-0175">Coiled coil</keyword>
<evidence type="ECO:0000256" key="2">
    <source>
        <dbReference type="SAM" id="MobiDB-lite"/>
    </source>
</evidence>
<dbReference type="Proteomes" id="UP001231189">
    <property type="component" value="Unassembled WGS sequence"/>
</dbReference>
<accession>A0AAD8WPY8</accession>
<feature type="compositionally biased region" description="Basic residues" evidence="2">
    <location>
        <begin position="1"/>
        <end position="12"/>
    </location>
</feature>
<proteinExistence type="predicted"/>
<comment type="caution">
    <text evidence="4">The sequence shown here is derived from an EMBL/GenBank/DDBJ whole genome shotgun (WGS) entry which is preliminary data.</text>
</comment>
<evidence type="ECO:0000256" key="1">
    <source>
        <dbReference type="SAM" id="Coils"/>
    </source>
</evidence>
<dbReference type="AlphaFoldDB" id="A0AAD8WPY8"/>
<name>A0AAD8WPY8_LOLMU</name>
<evidence type="ECO:0000313" key="4">
    <source>
        <dbReference type="EMBL" id="KAK1670584.1"/>
    </source>
</evidence>
<evidence type="ECO:0000259" key="3">
    <source>
        <dbReference type="Pfam" id="PF04195"/>
    </source>
</evidence>
<reference evidence="4" key="1">
    <citation type="submission" date="2023-07" db="EMBL/GenBank/DDBJ databases">
        <title>A chromosome-level genome assembly of Lolium multiflorum.</title>
        <authorList>
            <person name="Chen Y."/>
            <person name="Copetti D."/>
            <person name="Kolliker R."/>
            <person name="Studer B."/>
        </authorList>
    </citation>
    <scope>NUCLEOTIDE SEQUENCE</scope>
    <source>
        <strain evidence="4">02402/16</strain>
        <tissue evidence="4">Leaf</tissue>
    </source>
</reference>
<gene>
    <name evidence="4" type="ORF">QYE76_058743</name>
</gene>
<evidence type="ECO:0000313" key="5">
    <source>
        <dbReference type="Proteomes" id="UP001231189"/>
    </source>
</evidence>
<feature type="coiled-coil region" evidence="1">
    <location>
        <begin position="317"/>
        <end position="344"/>
    </location>
</feature>
<dbReference type="EMBL" id="JAUUTY010000003">
    <property type="protein sequence ID" value="KAK1670584.1"/>
    <property type="molecule type" value="Genomic_DNA"/>
</dbReference>
<dbReference type="Pfam" id="PF04195">
    <property type="entry name" value="Transposase_28"/>
    <property type="match status" value="1"/>
</dbReference>
<dbReference type="PANTHER" id="PTHR33026:SF7">
    <property type="entry name" value="OS03G0100275 PROTEIN"/>
    <property type="match status" value="1"/>
</dbReference>
<organism evidence="4 5">
    <name type="scientific">Lolium multiflorum</name>
    <name type="common">Italian ryegrass</name>
    <name type="synonym">Lolium perenne subsp. multiflorum</name>
    <dbReference type="NCBI Taxonomy" id="4521"/>
    <lineage>
        <taxon>Eukaryota</taxon>
        <taxon>Viridiplantae</taxon>
        <taxon>Streptophyta</taxon>
        <taxon>Embryophyta</taxon>
        <taxon>Tracheophyta</taxon>
        <taxon>Spermatophyta</taxon>
        <taxon>Magnoliopsida</taxon>
        <taxon>Liliopsida</taxon>
        <taxon>Poales</taxon>
        <taxon>Poaceae</taxon>
        <taxon>BOP clade</taxon>
        <taxon>Pooideae</taxon>
        <taxon>Poodae</taxon>
        <taxon>Poeae</taxon>
        <taxon>Poeae Chloroplast Group 2 (Poeae type)</taxon>
        <taxon>Loliodinae</taxon>
        <taxon>Loliinae</taxon>
        <taxon>Lolium</taxon>
    </lineage>
</organism>
<dbReference type="InterPro" id="IPR007321">
    <property type="entry name" value="Transposase_28"/>
</dbReference>
<dbReference type="PANTHER" id="PTHR33026">
    <property type="entry name" value="OS06G0360600 PROTEIN"/>
    <property type="match status" value="1"/>
</dbReference>
<protein>
    <recommendedName>
        <fullName evidence="3">Transposase (putative) gypsy type domain-containing protein</fullName>
    </recommendedName>
</protein>
<keyword evidence="5" id="KW-1185">Reference proteome</keyword>
<feature type="region of interest" description="Disordered" evidence="2">
    <location>
        <begin position="1"/>
        <end position="20"/>
    </location>
</feature>
<sequence length="456" mass="52152">MPPRTRLAKHSAPKNPAAMEDVEISGWERSKLSNQDKRGLKKLGLMQKEDSLIVPGDESAPNPRIGYRVTFIDHLIRGLSTPVHEFLSGLLFVYGIQLHQLTPNSILHISLFITLCECFLGTHPHWGLWKRIFYLRRNNSRSVVYNIGGVCICVRSDVDYFDVKFPDSVQGWRKRWLYIKDESVGNQEYGIAPFDGATKIIRRRSWDAEASAEEIAATDVLMKRIHQLQNTHGKELSGIQITAYFLRIRVQPLQARKNPLWRYAGEEDVDRISKDLAVKDLEKSYSMLFFPEQERWGSNLLSGGAIQRQPPPSQEALAKANKHADDLAVKLEQSEKARKKAEQDAASVGDLRKRLYHAENALSEKTTQQIAREEAIIGRLESQNRRFVRKMGEDFSLQEAEEDHLLDALSVLELHGDLARSSIVDARTAFTRLFPYFFPKQTQPTTFSELARRFLP</sequence>
<feature type="domain" description="Transposase (putative) gypsy type" evidence="3">
    <location>
        <begin position="69"/>
        <end position="136"/>
    </location>
</feature>